<dbReference type="AlphaFoldDB" id="A0A3M6TJQ0"/>
<reference evidence="3 4" key="1">
    <citation type="journal article" date="2018" name="Sci. Rep.">
        <title>Comparative analysis of the Pocillopora damicornis genome highlights role of immune system in coral evolution.</title>
        <authorList>
            <person name="Cunning R."/>
            <person name="Bay R.A."/>
            <person name="Gillette P."/>
            <person name="Baker A.C."/>
            <person name="Traylor-Knowles N."/>
        </authorList>
    </citation>
    <scope>NUCLEOTIDE SEQUENCE [LARGE SCALE GENOMIC DNA]</scope>
    <source>
        <strain evidence="3">RSMAS</strain>
        <tissue evidence="3">Whole animal</tissue>
    </source>
</reference>
<proteinExistence type="predicted"/>
<feature type="region of interest" description="Disordered" evidence="1">
    <location>
        <begin position="412"/>
        <end position="485"/>
    </location>
</feature>
<dbReference type="GO" id="GO:0051049">
    <property type="term" value="P:regulation of transport"/>
    <property type="evidence" value="ECO:0007669"/>
    <property type="project" value="TreeGrafter"/>
</dbReference>
<evidence type="ECO:0000313" key="4">
    <source>
        <dbReference type="Proteomes" id="UP000275408"/>
    </source>
</evidence>
<dbReference type="InterPro" id="IPR027267">
    <property type="entry name" value="AH/BAR_dom_sf"/>
</dbReference>
<feature type="region of interest" description="Disordered" evidence="1">
    <location>
        <begin position="303"/>
        <end position="376"/>
    </location>
</feature>
<dbReference type="OrthoDB" id="2126778at2759"/>
<dbReference type="EMBL" id="RCHS01003477">
    <property type="protein sequence ID" value="RMX41561.1"/>
    <property type="molecule type" value="Genomic_DNA"/>
</dbReference>
<dbReference type="SUPFAM" id="SSF103657">
    <property type="entry name" value="BAR/IMD domain-like"/>
    <property type="match status" value="1"/>
</dbReference>
<evidence type="ECO:0000313" key="3">
    <source>
        <dbReference type="EMBL" id="RMX41561.1"/>
    </source>
</evidence>
<dbReference type="Pfam" id="PF04629">
    <property type="entry name" value="ICA69"/>
    <property type="match status" value="1"/>
</dbReference>
<feature type="compositionally biased region" description="Basic and acidic residues" evidence="1">
    <location>
        <begin position="640"/>
        <end position="654"/>
    </location>
</feature>
<feature type="compositionally biased region" description="Basic and acidic residues" evidence="1">
    <location>
        <begin position="356"/>
        <end position="372"/>
    </location>
</feature>
<organism evidence="3 4">
    <name type="scientific">Pocillopora damicornis</name>
    <name type="common">Cauliflower coral</name>
    <name type="synonym">Millepora damicornis</name>
    <dbReference type="NCBI Taxonomy" id="46731"/>
    <lineage>
        <taxon>Eukaryota</taxon>
        <taxon>Metazoa</taxon>
        <taxon>Cnidaria</taxon>
        <taxon>Anthozoa</taxon>
        <taxon>Hexacorallia</taxon>
        <taxon>Scleractinia</taxon>
        <taxon>Astrocoeniina</taxon>
        <taxon>Pocilloporidae</taxon>
        <taxon>Pocillopora</taxon>
    </lineage>
</organism>
<dbReference type="InterPro" id="IPR010504">
    <property type="entry name" value="AH_dom"/>
</dbReference>
<evidence type="ECO:0000256" key="1">
    <source>
        <dbReference type="SAM" id="MobiDB-lite"/>
    </source>
</evidence>
<dbReference type="Pfam" id="PF06456">
    <property type="entry name" value="Arfaptin"/>
    <property type="match status" value="1"/>
</dbReference>
<feature type="compositionally biased region" description="Basic and acidic residues" evidence="1">
    <location>
        <begin position="307"/>
        <end position="342"/>
    </location>
</feature>
<evidence type="ECO:0000259" key="2">
    <source>
        <dbReference type="PROSITE" id="PS50870"/>
    </source>
</evidence>
<dbReference type="InterPro" id="IPR006723">
    <property type="entry name" value="Islet_autoAg_Ica1_C"/>
</dbReference>
<feature type="domain" description="AH" evidence="2">
    <location>
        <begin position="81"/>
        <end position="284"/>
    </location>
</feature>
<dbReference type="PANTHER" id="PTHR10164:SF4">
    <property type="entry name" value="GH23156P"/>
    <property type="match status" value="1"/>
</dbReference>
<dbReference type="Proteomes" id="UP000275408">
    <property type="component" value="Unassembled WGS sequence"/>
</dbReference>
<dbReference type="OMA" id="SDMSQWF"/>
<dbReference type="GO" id="GO:0005794">
    <property type="term" value="C:Golgi apparatus"/>
    <property type="evidence" value="ECO:0007669"/>
    <property type="project" value="TreeGrafter"/>
</dbReference>
<dbReference type="PROSITE" id="PS50870">
    <property type="entry name" value="AH"/>
    <property type="match status" value="1"/>
</dbReference>
<dbReference type="Gene3D" id="1.20.1270.60">
    <property type="entry name" value="Arfaptin homology (AH) domain/BAR domain"/>
    <property type="match status" value="1"/>
</dbReference>
<feature type="region of interest" description="Disordered" evidence="1">
    <location>
        <begin position="1"/>
        <end position="33"/>
    </location>
</feature>
<dbReference type="InterPro" id="IPR024114">
    <property type="entry name" value="Islet_autoAg_Ica1/Ica1-like"/>
</dbReference>
<dbReference type="SMART" id="SM01015">
    <property type="entry name" value="Arfaptin"/>
    <property type="match status" value="1"/>
</dbReference>
<feature type="region of interest" description="Disordered" evidence="1">
    <location>
        <begin position="520"/>
        <end position="654"/>
    </location>
</feature>
<accession>A0A3M6TJQ0</accession>
<feature type="compositionally biased region" description="Polar residues" evidence="1">
    <location>
        <begin position="416"/>
        <end position="425"/>
    </location>
</feature>
<dbReference type="STRING" id="46731.A0A3M6TJQ0"/>
<feature type="compositionally biased region" description="Basic and acidic residues" evidence="1">
    <location>
        <begin position="476"/>
        <end position="485"/>
    </location>
</feature>
<name>A0A3M6TJQ0_POCDA</name>
<feature type="compositionally biased region" description="Polar residues" evidence="1">
    <location>
        <begin position="527"/>
        <end position="543"/>
    </location>
</feature>
<protein>
    <recommendedName>
        <fullName evidence="2">AH domain-containing protein</fullName>
    </recommendedName>
</protein>
<sequence length="654" mass="73221">MNSSYQKVSQDPDESDDRHRSYQPYHDDEEGYEGNYGYNYGYNPYRPPAGGLKGKVEQKYWHTKQTMIQKLGKEQDCYVVAGDAEVDARLEAFRHIQKTCIDILKAVEVYQNRIFALSQDENEMGRFLREQGSQDKSKAGKMMIAVGKAQSYSAQQRLSLRTPLVRLYQEVETFRFRAISDTFQTVNRMELARTDYRAGLLWMANISKELDPEEYKRLDKFREVQGQVRKGKKKFEKLKVDVMQKIDLLSASRCNLLSSTLAAYQQALLKFWENTSRTMIQVSEQFKGLPAYQFQMLKSLNPLTLEGDDKEKGEEGKETKPVRESEDDKKESTACGEKKEASKEDDDDQLISLDHSPLEEKKTAEDENKKADNDDDEALLETDLLGDDEVSNGNVDEKYETPFIDLLGDDALMPSNHRSGTSDLLSSFEDHPSSNGLTSHRSIMPPSYEEAKQIPVPGSENASSMTADDLLFGSPTKEDRAPGNKSDIDILSEILGSNGSSMQGVESENSFSKTWKDMFGDEPVETAQPSLQEPNQSWSQGGSNFMMPSDLLNSMARFDPFGEVPRGNPPQQAAGAASKMSAPMQGGKRQEGNQGSQAKQASLLAGKASDKGKGKGKKGSDMSAWFSLFSDLDPLANPDAIDKQNKKSEEDRQC</sequence>
<dbReference type="FunFam" id="1.20.1270.60:FF:000068">
    <property type="entry name" value="Islet cell autoantigen"/>
    <property type="match status" value="1"/>
</dbReference>
<dbReference type="SMART" id="SM01237">
    <property type="entry name" value="ICA69"/>
    <property type="match status" value="1"/>
</dbReference>
<keyword evidence="4" id="KW-1185">Reference proteome</keyword>
<dbReference type="PANTHER" id="PTHR10164">
    <property type="entry name" value="ISLET CELL AUTOANTIGEN 1"/>
    <property type="match status" value="1"/>
</dbReference>
<dbReference type="GO" id="GO:0019904">
    <property type="term" value="F:protein domain specific binding"/>
    <property type="evidence" value="ECO:0007669"/>
    <property type="project" value="InterPro"/>
</dbReference>
<gene>
    <name evidence="3" type="ORF">pdam_00008642</name>
</gene>
<comment type="caution">
    <text evidence="3">The sequence shown here is derived from an EMBL/GenBank/DDBJ whole genome shotgun (WGS) entry which is preliminary data.</text>
</comment>